<dbReference type="GO" id="GO:0009959">
    <property type="term" value="P:negative gravitropism"/>
    <property type="evidence" value="ECO:0007669"/>
    <property type="project" value="InterPro"/>
</dbReference>
<dbReference type="Pfam" id="PF04859">
    <property type="entry name" value="DUF641"/>
    <property type="match status" value="1"/>
</dbReference>
<dbReference type="InterPro" id="IPR006943">
    <property type="entry name" value="DUF641_pln"/>
</dbReference>
<keyword evidence="5" id="KW-1185">Reference proteome</keyword>
<evidence type="ECO:0000313" key="7">
    <source>
        <dbReference type="RefSeq" id="XP_010248388.1"/>
    </source>
</evidence>
<reference evidence="6 7" key="1">
    <citation type="submission" date="2025-04" db="UniProtKB">
        <authorList>
            <consortium name="RefSeq"/>
        </authorList>
    </citation>
    <scope>IDENTIFICATION</scope>
</reference>
<evidence type="ECO:0000259" key="4">
    <source>
        <dbReference type="Pfam" id="PF24994"/>
    </source>
</evidence>
<dbReference type="Pfam" id="PF24994">
    <property type="entry name" value="GIL1_IRKI_C"/>
    <property type="match status" value="1"/>
</dbReference>
<feature type="coiled-coil region" evidence="1">
    <location>
        <begin position="168"/>
        <end position="195"/>
    </location>
</feature>
<dbReference type="GO" id="GO:0009639">
    <property type="term" value="P:response to red or far red light"/>
    <property type="evidence" value="ECO:0007669"/>
    <property type="project" value="InterPro"/>
</dbReference>
<dbReference type="RefSeq" id="XP_010248388.1">
    <property type="nucleotide sequence ID" value="XM_010250086.1"/>
</dbReference>
<dbReference type="InterPro" id="IPR040225">
    <property type="entry name" value="GIL1-like"/>
</dbReference>
<name>A0A1U7Z562_NELNU</name>
<organism evidence="5 6">
    <name type="scientific">Nelumbo nucifera</name>
    <name type="common">Sacred lotus</name>
    <dbReference type="NCBI Taxonomy" id="4432"/>
    <lineage>
        <taxon>Eukaryota</taxon>
        <taxon>Viridiplantae</taxon>
        <taxon>Streptophyta</taxon>
        <taxon>Embryophyta</taxon>
        <taxon>Tracheophyta</taxon>
        <taxon>Spermatophyta</taxon>
        <taxon>Magnoliopsida</taxon>
        <taxon>Proteales</taxon>
        <taxon>Nelumbonaceae</taxon>
        <taxon>Nelumbo</taxon>
    </lineage>
</organism>
<dbReference type="RefSeq" id="XP_010248387.1">
    <property type="nucleotide sequence ID" value="XM_010250085.1"/>
</dbReference>
<dbReference type="PANTHER" id="PTHR31161">
    <property type="entry name" value="PROTEIN GRAVITROPIC IN THE LIGHT 1"/>
    <property type="match status" value="1"/>
</dbReference>
<dbReference type="GeneID" id="104591282"/>
<keyword evidence="1" id="KW-0175">Coiled coil</keyword>
<dbReference type="OMA" id="EANMCKS"/>
<dbReference type="AlphaFoldDB" id="A0A1U7Z562"/>
<evidence type="ECO:0000256" key="1">
    <source>
        <dbReference type="SAM" id="Coils"/>
    </source>
</evidence>
<proteinExistence type="predicted"/>
<feature type="domain" description="DUF641" evidence="3">
    <location>
        <begin position="71"/>
        <end position="195"/>
    </location>
</feature>
<dbReference type="OrthoDB" id="1915848at2759"/>
<protein>
    <submittedName>
        <fullName evidence="6 7">IRK-interacting protein-like</fullName>
    </submittedName>
</protein>
<evidence type="ECO:0000259" key="3">
    <source>
        <dbReference type="Pfam" id="PF04859"/>
    </source>
</evidence>
<feature type="region of interest" description="Disordered" evidence="2">
    <location>
        <begin position="41"/>
        <end position="65"/>
    </location>
</feature>
<dbReference type="eggNOG" id="ENOG502QRHA">
    <property type="taxonomic scope" value="Eukaryota"/>
</dbReference>
<dbReference type="Proteomes" id="UP000189703">
    <property type="component" value="Unplaced"/>
</dbReference>
<accession>A0A1U7Z562</accession>
<gene>
    <name evidence="6 7" type="primary">LOC104591282</name>
</gene>
<evidence type="ECO:0000313" key="5">
    <source>
        <dbReference type="Proteomes" id="UP000189703"/>
    </source>
</evidence>
<dbReference type="KEGG" id="nnu:104591282"/>
<feature type="domain" description="GIL1/IRKI C-terminal" evidence="4">
    <location>
        <begin position="395"/>
        <end position="445"/>
    </location>
</feature>
<sequence length="460" mass="51973">MDSVKPAATPNVAGLMRSFAKALRFRAGGIAPDDEVRKLKLREKAKSGPLPSTGHRSQSFAKEDGDEKLRKRAAMEAFLAKLFASVSSLKAAYAQLQIAQSPYDSNGIQTADEMVVSELMHLSELKQCYLKKQIDPSSQVTLLLAEIQEQQSLLKTYEIMGKKFESQLRLKESEITSLREILEESNRQNRLLEQKLNPSGPLSGLDDLHLSGLNPSHFIIVLRHAIKSLKSFVKLMVEQMVSAGWHIDTAASSIEPDIIYGKPEHKSFAFECFVCREMFDGFNNPEFSLPNEPLPERKQRRRHFFDRFTELKSMRVKEFLSHKPNSTFGKFCRAKYLSLVHPKMEASFSGDLNQRSIVNSGGYPETAFFASFAEMAKRVWLLQCLSFSFEPEVSIFQVSKGSRFSEVYMESVSNDAFLSSNNLLVAFTVIPGFKIGKTVIQCQVYLSPSRTQVNHRRASR</sequence>
<dbReference type="InterPro" id="IPR056813">
    <property type="entry name" value="GIL1_IRKI_C"/>
</dbReference>
<evidence type="ECO:0000313" key="6">
    <source>
        <dbReference type="RefSeq" id="XP_010248387.1"/>
    </source>
</evidence>
<evidence type="ECO:0000256" key="2">
    <source>
        <dbReference type="SAM" id="MobiDB-lite"/>
    </source>
</evidence>